<feature type="active site" description="Cysteine sulfenic acid (-SOH) intermediate" evidence="6">
    <location>
        <position position="60"/>
    </location>
</feature>
<dbReference type="InterPro" id="IPR002065">
    <property type="entry name" value="TPX"/>
</dbReference>
<dbReference type="AlphaFoldDB" id="A0A8J6P4T7"/>
<dbReference type="NCBIfam" id="NF001808">
    <property type="entry name" value="PRK00522.1"/>
    <property type="match status" value="1"/>
</dbReference>
<feature type="domain" description="Thioredoxin" evidence="7">
    <location>
        <begin position="18"/>
        <end position="166"/>
    </location>
</feature>
<sequence length="166" mass="17862">MAKITLKGEQTETIGYLPDVGEEAPDFTLTGKDLSETTLKDFAGKQIVLNIFPSIDTEVCATSVRRFNAEASKLDNSVVLCVSADLPFAHQRFCAAEGLDDVVSLSSFRSEDFGKDYGVQITSGPLTGLLARAIVIIDESGKVVFTELVPEIVQEPNYEAALAVLS</sequence>
<evidence type="ECO:0000256" key="3">
    <source>
        <dbReference type="ARBA" id="ARBA00023002"/>
    </source>
</evidence>
<dbReference type="Pfam" id="PF08534">
    <property type="entry name" value="Redoxin"/>
    <property type="match status" value="1"/>
</dbReference>
<evidence type="ECO:0000313" key="9">
    <source>
        <dbReference type="Proteomes" id="UP000605201"/>
    </source>
</evidence>
<comment type="catalytic activity">
    <reaction evidence="6">
        <text>a hydroperoxide + [thioredoxin]-dithiol = an alcohol + [thioredoxin]-disulfide + H2O</text>
        <dbReference type="Rhea" id="RHEA:62620"/>
        <dbReference type="Rhea" id="RHEA-COMP:10698"/>
        <dbReference type="Rhea" id="RHEA-COMP:10700"/>
        <dbReference type="ChEBI" id="CHEBI:15377"/>
        <dbReference type="ChEBI" id="CHEBI:29950"/>
        <dbReference type="ChEBI" id="CHEBI:30879"/>
        <dbReference type="ChEBI" id="CHEBI:35924"/>
        <dbReference type="ChEBI" id="CHEBI:50058"/>
        <dbReference type="EC" id="1.11.1.24"/>
    </reaction>
</comment>
<dbReference type="PANTHER" id="PTHR43110:SF1">
    <property type="entry name" value="THIOL PEROXIDASE"/>
    <property type="match status" value="1"/>
</dbReference>
<evidence type="ECO:0000256" key="5">
    <source>
        <dbReference type="ARBA" id="ARBA00023284"/>
    </source>
</evidence>
<dbReference type="PROSITE" id="PS51352">
    <property type="entry name" value="THIOREDOXIN_2"/>
    <property type="match status" value="1"/>
</dbReference>
<organism evidence="8 9">
    <name type="scientific">Candidatus Desulfatibia vada</name>
    <dbReference type="NCBI Taxonomy" id="2841696"/>
    <lineage>
        <taxon>Bacteria</taxon>
        <taxon>Pseudomonadati</taxon>
        <taxon>Thermodesulfobacteriota</taxon>
        <taxon>Desulfobacteria</taxon>
        <taxon>Desulfobacterales</taxon>
        <taxon>Desulfobacterales incertae sedis</taxon>
        <taxon>Candidatus Desulfatibia</taxon>
    </lineage>
</organism>
<evidence type="ECO:0000256" key="6">
    <source>
        <dbReference type="HAMAP-Rule" id="MF_00269"/>
    </source>
</evidence>
<comment type="miscellaneous">
    <text evidence="6">The active site is a conserved redox-active cysteine residue, the peroxidatic cysteine (C(P)), which makes the nucleophilic attack on the peroxide substrate. The peroxide oxidizes the C(P)-SH to cysteine sulfenic acid (C(P)-SOH), which then reacts with another cysteine residue, the resolving cysteine (C(R)), to form a disulfide bridge. The disulfide is subsequently reduced by an appropriate electron donor to complete the catalytic cycle. In this atypical 2-Cys peroxiredoxin, C(R) is present in the same subunit to form an intramolecular disulfide. The disulfide is subsequently reduced by thioredoxin.</text>
</comment>
<dbReference type="InterPro" id="IPR013740">
    <property type="entry name" value="Redoxin"/>
</dbReference>
<comment type="similarity">
    <text evidence="6">Belongs to the peroxiredoxin family. Tpx subfamily.</text>
</comment>
<protein>
    <recommendedName>
        <fullName evidence="6">Thiol peroxidase</fullName>
        <shortName evidence="6">Tpx</shortName>
        <ecNumber evidence="6">1.11.1.24</ecNumber>
    </recommendedName>
    <alternativeName>
        <fullName evidence="6">Peroxiredoxin tpx</fullName>
        <shortName evidence="6">Prx</shortName>
    </alternativeName>
    <alternativeName>
        <fullName evidence="6">Thioredoxin peroxidase</fullName>
    </alternativeName>
    <alternativeName>
        <fullName evidence="6">Thioredoxin-dependent peroxiredoxin</fullName>
    </alternativeName>
</protein>
<evidence type="ECO:0000256" key="2">
    <source>
        <dbReference type="ARBA" id="ARBA00022862"/>
    </source>
</evidence>
<dbReference type="CDD" id="cd03014">
    <property type="entry name" value="PRX_Atyp2cys"/>
    <property type="match status" value="1"/>
</dbReference>
<dbReference type="EC" id="1.11.1.24" evidence="6"/>
<keyword evidence="5 6" id="KW-0676">Redox-active center</keyword>
<evidence type="ECO:0000313" key="8">
    <source>
        <dbReference type="EMBL" id="MBC8432477.1"/>
    </source>
</evidence>
<keyword evidence="3 6" id="KW-0560">Oxidoreductase</keyword>
<dbReference type="InterPro" id="IPR018219">
    <property type="entry name" value="Tpx_CS"/>
</dbReference>
<keyword evidence="2 6" id="KW-0049">Antioxidant</keyword>
<dbReference type="EMBL" id="JACNIG010000226">
    <property type="protein sequence ID" value="MBC8432477.1"/>
    <property type="molecule type" value="Genomic_DNA"/>
</dbReference>
<evidence type="ECO:0000256" key="1">
    <source>
        <dbReference type="ARBA" id="ARBA00022559"/>
    </source>
</evidence>
<accession>A0A8J6P4T7</accession>
<keyword evidence="4 6" id="KW-1015">Disulfide bond</keyword>
<dbReference type="GO" id="GO:0008379">
    <property type="term" value="F:thioredoxin peroxidase activity"/>
    <property type="evidence" value="ECO:0007669"/>
    <property type="project" value="UniProtKB-UniRule"/>
</dbReference>
<evidence type="ECO:0000259" key="7">
    <source>
        <dbReference type="PROSITE" id="PS51352"/>
    </source>
</evidence>
<name>A0A8J6P4T7_9BACT</name>
<comment type="function">
    <text evidence="6">Thiol-specific peroxidase that catalyzes the reduction of hydrogen peroxide and organic hydroperoxides to water and alcohols, respectively. Plays a role in cell protection against oxidative stress by detoxifying peroxides.</text>
</comment>
<dbReference type="InterPro" id="IPR050455">
    <property type="entry name" value="Tpx_Peroxidase_subfamily"/>
</dbReference>
<dbReference type="PANTHER" id="PTHR43110">
    <property type="entry name" value="THIOL PEROXIDASE"/>
    <property type="match status" value="1"/>
</dbReference>
<comment type="caution">
    <text evidence="8">The sequence shown here is derived from an EMBL/GenBank/DDBJ whole genome shotgun (WGS) entry which is preliminary data.</text>
</comment>
<reference evidence="8 9" key="1">
    <citation type="submission" date="2020-08" db="EMBL/GenBank/DDBJ databases">
        <title>Bridging the membrane lipid divide: bacteria of the FCB group superphylum have the potential to synthesize archaeal ether lipids.</title>
        <authorList>
            <person name="Villanueva L."/>
            <person name="Von Meijenfeldt F.A.B."/>
            <person name="Westbye A.B."/>
            <person name="Yadav S."/>
            <person name="Hopmans E.C."/>
            <person name="Dutilh B.E."/>
            <person name="Sinninghe Damste J.S."/>
        </authorList>
    </citation>
    <scope>NUCLEOTIDE SEQUENCE [LARGE SCALE GENOMIC DNA]</scope>
    <source>
        <strain evidence="8">NIOZ-UU17</strain>
    </source>
</reference>
<evidence type="ECO:0000256" key="4">
    <source>
        <dbReference type="ARBA" id="ARBA00023157"/>
    </source>
</evidence>
<dbReference type="Gene3D" id="3.40.30.10">
    <property type="entry name" value="Glutaredoxin"/>
    <property type="match status" value="1"/>
</dbReference>
<gene>
    <name evidence="6 8" type="primary">tpx</name>
    <name evidence="8" type="ORF">H8D96_11220</name>
</gene>
<dbReference type="HAMAP" id="MF_00269">
    <property type="entry name" value="Tpx"/>
    <property type="match status" value="1"/>
</dbReference>
<dbReference type="PROSITE" id="PS01265">
    <property type="entry name" value="TPX"/>
    <property type="match status" value="1"/>
</dbReference>
<dbReference type="InterPro" id="IPR013766">
    <property type="entry name" value="Thioredoxin_domain"/>
</dbReference>
<dbReference type="InterPro" id="IPR036249">
    <property type="entry name" value="Thioredoxin-like_sf"/>
</dbReference>
<dbReference type="Proteomes" id="UP000605201">
    <property type="component" value="Unassembled WGS sequence"/>
</dbReference>
<keyword evidence="1 6" id="KW-0575">Peroxidase</keyword>
<dbReference type="SUPFAM" id="SSF52833">
    <property type="entry name" value="Thioredoxin-like"/>
    <property type="match status" value="1"/>
</dbReference>
<feature type="disulfide bond" description="Redox-active" evidence="6">
    <location>
        <begin position="60"/>
        <end position="94"/>
    </location>
</feature>
<proteinExistence type="inferred from homology"/>
<comment type="subunit">
    <text evidence="6">Homodimer.</text>
</comment>